<dbReference type="InterPro" id="IPR051609">
    <property type="entry name" value="NmrA/Isoflavone_reductase-like"/>
</dbReference>
<keyword evidence="3" id="KW-0560">Oxidoreductase</keyword>
<name>A0ABR1PGY4_DIAER</name>
<dbReference type="InterPro" id="IPR036291">
    <property type="entry name" value="NAD(P)-bd_dom_sf"/>
</dbReference>
<dbReference type="Proteomes" id="UP001430848">
    <property type="component" value="Unassembled WGS sequence"/>
</dbReference>
<comment type="similarity">
    <text evidence="1">Belongs to the NmrA-type oxidoreductase family. Isoflavone reductase subfamily.</text>
</comment>
<dbReference type="EMBL" id="JAKNSF020000010">
    <property type="protein sequence ID" value="KAK7736477.1"/>
    <property type="molecule type" value="Genomic_DNA"/>
</dbReference>
<evidence type="ECO:0000256" key="2">
    <source>
        <dbReference type="ARBA" id="ARBA00022857"/>
    </source>
</evidence>
<gene>
    <name evidence="4" type="ORF">SLS63_003455</name>
</gene>
<dbReference type="PANTHER" id="PTHR47706:SF4">
    <property type="entry name" value="NMRA-LIKE DOMAIN-CONTAINING PROTEIN"/>
    <property type="match status" value="1"/>
</dbReference>
<evidence type="ECO:0000313" key="5">
    <source>
        <dbReference type="Proteomes" id="UP001430848"/>
    </source>
</evidence>
<comment type="caution">
    <text evidence="4">The sequence shown here is derived from an EMBL/GenBank/DDBJ whole genome shotgun (WGS) entry which is preliminary data.</text>
</comment>
<evidence type="ECO:0000256" key="1">
    <source>
        <dbReference type="ARBA" id="ARBA00005725"/>
    </source>
</evidence>
<evidence type="ECO:0000313" key="4">
    <source>
        <dbReference type="EMBL" id="KAK7736477.1"/>
    </source>
</evidence>
<protein>
    <recommendedName>
        <fullName evidence="6">NmrA-like domain-containing protein</fullName>
    </recommendedName>
</protein>
<evidence type="ECO:0008006" key="6">
    <source>
        <dbReference type="Google" id="ProtNLM"/>
    </source>
</evidence>
<accession>A0ABR1PGY4</accession>
<reference evidence="4 5" key="1">
    <citation type="submission" date="2024-02" db="EMBL/GenBank/DDBJ databases">
        <title>De novo assembly and annotation of 12 fungi associated with fruit tree decline syndrome in Ontario, Canada.</title>
        <authorList>
            <person name="Sulman M."/>
            <person name="Ellouze W."/>
            <person name="Ilyukhin E."/>
        </authorList>
    </citation>
    <scope>NUCLEOTIDE SEQUENCE [LARGE SCALE GENOMIC DNA]</scope>
    <source>
        <strain evidence="4 5">M169</strain>
    </source>
</reference>
<sequence length="206" mass="23268">MPWWDGKEEIRDYLRKVNKNGKVLEYTLFQPGLFLDYLASPYKTARHIEPLDTVFDFQNRRAIAVDGHEDAVVTFTTAADLASVVARAVDYDGQWPEIGGIRGNRMTFSQVIEIGEKIRGCPFVVDKVKLHDLEAGALNTSWALGKRHRAVTDEQSSGLLTKVPIGILLSSIEGAWDVSDEFNQLFPGYKFEVMEEFLAKVWDGKE</sequence>
<organism evidence="4 5">
    <name type="scientific">Diaporthe eres</name>
    <name type="common">Phomopsis oblonga</name>
    <dbReference type="NCBI Taxonomy" id="83184"/>
    <lineage>
        <taxon>Eukaryota</taxon>
        <taxon>Fungi</taxon>
        <taxon>Dikarya</taxon>
        <taxon>Ascomycota</taxon>
        <taxon>Pezizomycotina</taxon>
        <taxon>Sordariomycetes</taxon>
        <taxon>Sordariomycetidae</taxon>
        <taxon>Diaporthales</taxon>
        <taxon>Diaporthaceae</taxon>
        <taxon>Diaporthe</taxon>
        <taxon>Diaporthe eres species complex</taxon>
    </lineage>
</organism>
<keyword evidence="2" id="KW-0521">NADP</keyword>
<dbReference type="Gene3D" id="3.40.50.720">
    <property type="entry name" value="NAD(P)-binding Rossmann-like Domain"/>
    <property type="match status" value="1"/>
</dbReference>
<dbReference type="PANTHER" id="PTHR47706">
    <property type="entry name" value="NMRA-LIKE FAMILY PROTEIN"/>
    <property type="match status" value="1"/>
</dbReference>
<evidence type="ECO:0000256" key="3">
    <source>
        <dbReference type="ARBA" id="ARBA00023002"/>
    </source>
</evidence>
<proteinExistence type="inferred from homology"/>
<dbReference type="SUPFAM" id="SSF51735">
    <property type="entry name" value="NAD(P)-binding Rossmann-fold domains"/>
    <property type="match status" value="1"/>
</dbReference>
<keyword evidence="5" id="KW-1185">Reference proteome</keyword>